<gene>
    <name evidence="10" type="ORF">CYFUS_001364</name>
</gene>
<dbReference type="Pfam" id="PF02518">
    <property type="entry name" value="HATPase_c"/>
    <property type="match status" value="1"/>
</dbReference>
<dbReference type="InterPro" id="IPR005467">
    <property type="entry name" value="His_kinase_dom"/>
</dbReference>
<evidence type="ECO:0000259" key="9">
    <source>
        <dbReference type="PROSITE" id="PS50109"/>
    </source>
</evidence>
<keyword evidence="7 8" id="KW-1133">Transmembrane helix</keyword>
<dbReference type="InterPro" id="IPR050428">
    <property type="entry name" value="TCS_sensor_his_kinase"/>
</dbReference>
<evidence type="ECO:0000256" key="4">
    <source>
        <dbReference type="ARBA" id="ARBA00022679"/>
    </source>
</evidence>
<dbReference type="Gene3D" id="3.30.565.10">
    <property type="entry name" value="Histidine kinase-like ATPase, C-terminal domain"/>
    <property type="match status" value="1"/>
</dbReference>
<dbReference type="PANTHER" id="PTHR45436">
    <property type="entry name" value="SENSOR HISTIDINE KINASE YKOH"/>
    <property type="match status" value="1"/>
</dbReference>
<name>A0A250IXE8_9BACT</name>
<feature type="transmembrane region" description="Helical" evidence="8">
    <location>
        <begin position="143"/>
        <end position="167"/>
    </location>
</feature>
<dbReference type="InterPro" id="IPR036097">
    <property type="entry name" value="HisK_dim/P_sf"/>
</dbReference>
<dbReference type="SUPFAM" id="SSF47384">
    <property type="entry name" value="Homodimeric domain of signal transducing histidine kinase"/>
    <property type="match status" value="1"/>
</dbReference>
<dbReference type="EMBL" id="CP022098">
    <property type="protein sequence ID" value="ATB35950.1"/>
    <property type="molecule type" value="Genomic_DNA"/>
</dbReference>
<evidence type="ECO:0000256" key="1">
    <source>
        <dbReference type="ARBA" id="ARBA00000085"/>
    </source>
</evidence>
<dbReference type="Pfam" id="PF00512">
    <property type="entry name" value="HisKA"/>
    <property type="match status" value="1"/>
</dbReference>
<dbReference type="Proteomes" id="UP000217257">
    <property type="component" value="Chromosome"/>
</dbReference>
<evidence type="ECO:0000313" key="10">
    <source>
        <dbReference type="EMBL" id="ATB35950.1"/>
    </source>
</evidence>
<dbReference type="KEGG" id="cfus:CYFUS_001364"/>
<organism evidence="10 11">
    <name type="scientific">Cystobacter fuscus</name>
    <dbReference type="NCBI Taxonomy" id="43"/>
    <lineage>
        <taxon>Bacteria</taxon>
        <taxon>Pseudomonadati</taxon>
        <taxon>Myxococcota</taxon>
        <taxon>Myxococcia</taxon>
        <taxon>Myxococcales</taxon>
        <taxon>Cystobacterineae</taxon>
        <taxon>Archangiaceae</taxon>
        <taxon>Cystobacter</taxon>
    </lineage>
</organism>
<evidence type="ECO:0000313" key="11">
    <source>
        <dbReference type="Proteomes" id="UP000217257"/>
    </source>
</evidence>
<sequence>MRTRVATVPRLLATTLGISFLGIVLALVASRGISRRLTAERLAPVLAEAIPSSALQACREGRPSTARLSEALEFHFHGARGEALTPGAPPLDTHLLARLSRGERSTGTSDMREVRVLIALPDAGGCAYAQAHWRTAGRAYTALGGWLLASLALVGAALAAGVIAFVARPFVMQLQALGKASRSIGTAAWTPPPVVLAEATPVASALADAHARVLDDATHLRGRGDALEALLAELTHDVRTPLASLQLALDEIAEQTSEEALPALRRALSDLMYMKSLTSNLRLAERLQPRDPVGGAREPRPALDATPIEVSAILRRVVERAQPFALRRGVELVSTLAEHVQVRGDATATEQTFTNLLDNAIAYGDPGTHVSVMLDATGVVVEDDGPGVIPDELPRLGTRAFRGHTARTRDAKGSGLGLAIAREVCERSGWTIAFARNETPTPQSPRPHGFRVTIRFTATPSSNEPRRDGS</sequence>
<keyword evidence="3" id="KW-0597">Phosphoprotein</keyword>
<keyword evidence="6 10" id="KW-0418">Kinase</keyword>
<keyword evidence="8" id="KW-0472">Membrane</keyword>
<evidence type="ECO:0000256" key="8">
    <source>
        <dbReference type="SAM" id="Phobius"/>
    </source>
</evidence>
<dbReference type="GO" id="GO:0000155">
    <property type="term" value="F:phosphorelay sensor kinase activity"/>
    <property type="evidence" value="ECO:0007669"/>
    <property type="project" value="InterPro"/>
</dbReference>
<dbReference type="AlphaFoldDB" id="A0A250IXE8"/>
<keyword evidence="5 8" id="KW-0812">Transmembrane</keyword>
<comment type="catalytic activity">
    <reaction evidence="1">
        <text>ATP + protein L-histidine = ADP + protein N-phospho-L-histidine.</text>
        <dbReference type="EC" id="2.7.13.3"/>
    </reaction>
</comment>
<dbReference type="PROSITE" id="PS50109">
    <property type="entry name" value="HIS_KIN"/>
    <property type="match status" value="1"/>
</dbReference>
<dbReference type="InterPro" id="IPR036890">
    <property type="entry name" value="HATPase_C_sf"/>
</dbReference>
<protein>
    <recommendedName>
        <fullName evidence="2">histidine kinase</fullName>
        <ecNumber evidence="2">2.7.13.3</ecNumber>
    </recommendedName>
</protein>
<proteinExistence type="predicted"/>
<dbReference type="SUPFAM" id="SSF55874">
    <property type="entry name" value="ATPase domain of HSP90 chaperone/DNA topoisomerase II/histidine kinase"/>
    <property type="match status" value="1"/>
</dbReference>
<dbReference type="EC" id="2.7.13.3" evidence="2"/>
<evidence type="ECO:0000256" key="2">
    <source>
        <dbReference type="ARBA" id="ARBA00012438"/>
    </source>
</evidence>
<feature type="transmembrane region" description="Helical" evidence="8">
    <location>
        <begin position="12"/>
        <end position="33"/>
    </location>
</feature>
<dbReference type="PANTHER" id="PTHR45436:SF5">
    <property type="entry name" value="SENSOR HISTIDINE KINASE TRCS"/>
    <property type="match status" value="1"/>
</dbReference>
<dbReference type="Gene3D" id="1.10.287.130">
    <property type="match status" value="1"/>
</dbReference>
<dbReference type="SMART" id="SM00388">
    <property type="entry name" value="HisKA"/>
    <property type="match status" value="1"/>
</dbReference>
<dbReference type="InterPro" id="IPR003594">
    <property type="entry name" value="HATPase_dom"/>
</dbReference>
<feature type="domain" description="Histidine kinase" evidence="9">
    <location>
        <begin position="233"/>
        <end position="460"/>
    </location>
</feature>
<reference evidence="10 11" key="1">
    <citation type="submission" date="2017-06" db="EMBL/GenBank/DDBJ databases">
        <title>Sequencing and comparative analysis of myxobacterial genomes.</title>
        <authorList>
            <person name="Rupp O."/>
            <person name="Goesmann A."/>
            <person name="Sogaard-Andersen L."/>
        </authorList>
    </citation>
    <scope>NUCLEOTIDE SEQUENCE [LARGE SCALE GENOMIC DNA]</scope>
    <source>
        <strain evidence="10 11">DSM 52655</strain>
    </source>
</reference>
<evidence type="ECO:0000256" key="3">
    <source>
        <dbReference type="ARBA" id="ARBA00022553"/>
    </source>
</evidence>
<dbReference type="SMART" id="SM00387">
    <property type="entry name" value="HATPase_c"/>
    <property type="match status" value="1"/>
</dbReference>
<dbReference type="CDD" id="cd00082">
    <property type="entry name" value="HisKA"/>
    <property type="match status" value="1"/>
</dbReference>
<keyword evidence="4" id="KW-0808">Transferase</keyword>
<dbReference type="GO" id="GO:0005886">
    <property type="term" value="C:plasma membrane"/>
    <property type="evidence" value="ECO:0007669"/>
    <property type="project" value="TreeGrafter"/>
</dbReference>
<evidence type="ECO:0000256" key="6">
    <source>
        <dbReference type="ARBA" id="ARBA00022777"/>
    </source>
</evidence>
<accession>A0A250IXE8</accession>
<dbReference type="InterPro" id="IPR003661">
    <property type="entry name" value="HisK_dim/P_dom"/>
</dbReference>
<evidence type="ECO:0000256" key="5">
    <source>
        <dbReference type="ARBA" id="ARBA00022692"/>
    </source>
</evidence>
<evidence type="ECO:0000256" key="7">
    <source>
        <dbReference type="ARBA" id="ARBA00022989"/>
    </source>
</evidence>